<feature type="compositionally biased region" description="Basic residues" evidence="1">
    <location>
        <begin position="360"/>
        <end position="373"/>
    </location>
</feature>
<evidence type="ECO:0008006" key="4">
    <source>
        <dbReference type="Google" id="ProtNLM"/>
    </source>
</evidence>
<feature type="region of interest" description="Disordered" evidence="1">
    <location>
        <begin position="278"/>
        <end position="389"/>
    </location>
</feature>
<feature type="compositionally biased region" description="Acidic residues" evidence="1">
    <location>
        <begin position="1158"/>
        <end position="1167"/>
    </location>
</feature>
<feature type="compositionally biased region" description="Basic and acidic residues" evidence="1">
    <location>
        <begin position="326"/>
        <end position="335"/>
    </location>
</feature>
<feature type="region of interest" description="Disordered" evidence="1">
    <location>
        <begin position="821"/>
        <end position="840"/>
    </location>
</feature>
<feature type="region of interest" description="Disordered" evidence="1">
    <location>
        <begin position="1041"/>
        <end position="1064"/>
    </location>
</feature>
<evidence type="ECO:0000313" key="3">
    <source>
        <dbReference type="Proteomes" id="UP001583172"/>
    </source>
</evidence>
<name>A0ABR3VM55_HUMIN</name>
<feature type="compositionally biased region" description="Low complexity" evidence="1">
    <location>
        <begin position="1294"/>
        <end position="1311"/>
    </location>
</feature>
<feature type="region of interest" description="Disordered" evidence="1">
    <location>
        <begin position="200"/>
        <end position="252"/>
    </location>
</feature>
<evidence type="ECO:0000256" key="1">
    <source>
        <dbReference type="SAM" id="MobiDB-lite"/>
    </source>
</evidence>
<sequence length="1369" mass="144374">MAMPDTCCSAPIPVECFAPPRVAWPRAWERVPVAPVPGRRRQSKIWKRVGGVPPVPNHEPYIRAMAELETQGLCPRKRERHARHFASWGDAIWDPRADQQLQREEIERDLEEARGTYDANSSCMGHTNVGNTVSVALAEQQTPETLATGFRSRPATFPEENLKWIPKKRDSSRWPITAEEQTPRDVPVPAEPVEVALKMDETQMSRRSTRRASSRLSLSPRKLLRPASPVKDSGTLSSPVKRAASLSPTKVADSPLSAFRVKATPTRVVLEAPEGSVLALSPSKPSRSPATPTAAASSTNANTTAERSSSSEAPSPAPLLFDQPVEDVHAESPHEARRRISLQSARRTERTPSGVARLLALKKGRSSPNRRHSFTSLESIPESVPRERKGRRNTMDIFCVGPDEVRGAERVVEVDMRKSLDIFAQAAEDTVDQTPGAAGGDEQDAKTSEQAPGLNDTSEVPVADCTVVDVTADIGVDAGADNAPPNEAAADASHIQAEADGDQNMGATNLSETPLTFGTVNSSETMFTPADADGLSTIYEESTFIERATPDAPTVAESETSSAANTSPPPSTAEPSSDDSSNAPPSSSNDTVLTDHCPDTPRSTELPEADSPIAGDSASVDGDVAQPAGSAPEARAASHVAESAGAMFSDDWPQTVHNGSPAERTQQTPPVSMGSSDSVGTSTTTAFPNQSQEEAKDDPKQPEAMLTPTVDEDDEVSLLEPYAKDLPSEPVSAPATAPEQAIEGSQASEDTITGKVNGFTPINCKASSPADATLTHLRDDEEDAPLGSDDMDADEVVEEDVVEDDCGDATAAMDEEATVVAPRPENDTLQLHAKQDDSETEMLRNFVTRVTADKNARAAAAAAALAKKCARRSSLLASMTSSTGSPMMRDRTEADRAPLRARSPNSPSPTRKRKLDNFEDEPTKNTTAGAAPSNDTTEVRDDKPRLKRRKRADAGLDSTTETPSPDSPAASQPRRSSRSRIALRPSAPSANSIALSMLPMRLPSMGAMSDDGSFSPAAMAAAAAAAARQRAEDKDLAALTRANTRKNKGGAVPPQMVLARQAEDPTWRMNELKGVYEAKERRANGKVPGQAEGSEEKGSAVDGGEANKSKKAPKSVRWAEELVSYHQPDNDEPPQPSVFRSLASQLLADVTMADDAIDDVGVDEIAEAEPPAPPEPVVEKTARVQPRRTGRAATAATSTSSASAVPSAAPTPSTAPGPPRLRRSTRSSRLPPPTPVKKMHQKAAGATEKAAPTKKSSASAAAKTTTETAPTAAGKGTTSAPSLRSRARKLPKLASASATATSAAGTAAVKSAVTAVASEEATAPSVLVPSRTSGMTTRRTRIAKLGMGVNGTPAPKRRGRAAAAADGGV</sequence>
<feature type="region of interest" description="Disordered" evidence="1">
    <location>
        <begin position="1158"/>
        <end position="1311"/>
    </location>
</feature>
<evidence type="ECO:0000313" key="2">
    <source>
        <dbReference type="EMBL" id="KAL1842964.1"/>
    </source>
</evidence>
<feature type="region of interest" description="Disordered" evidence="1">
    <location>
        <begin position="1317"/>
        <end position="1336"/>
    </location>
</feature>
<reference evidence="2 3" key="1">
    <citation type="journal article" date="2024" name="Commun. Biol.">
        <title>Comparative genomic analysis of thermophilic fungi reveals convergent evolutionary adaptations and gene losses.</title>
        <authorList>
            <person name="Steindorff A.S."/>
            <person name="Aguilar-Pontes M.V."/>
            <person name="Robinson A.J."/>
            <person name="Andreopoulos B."/>
            <person name="LaButti K."/>
            <person name="Kuo A."/>
            <person name="Mondo S."/>
            <person name="Riley R."/>
            <person name="Otillar R."/>
            <person name="Haridas S."/>
            <person name="Lipzen A."/>
            <person name="Grimwood J."/>
            <person name="Schmutz J."/>
            <person name="Clum A."/>
            <person name="Reid I.D."/>
            <person name="Moisan M.C."/>
            <person name="Butler G."/>
            <person name="Nguyen T.T.M."/>
            <person name="Dewar K."/>
            <person name="Conant G."/>
            <person name="Drula E."/>
            <person name="Henrissat B."/>
            <person name="Hansel C."/>
            <person name="Singer S."/>
            <person name="Hutchinson M.I."/>
            <person name="de Vries R.P."/>
            <person name="Natvig D.O."/>
            <person name="Powell A.J."/>
            <person name="Tsang A."/>
            <person name="Grigoriev I.V."/>
        </authorList>
    </citation>
    <scope>NUCLEOTIDE SEQUENCE [LARGE SCALE GENOMIC DNA]</scope>
    <source>
        <strain evidence="2 3">CBS 620.91</strain>
    </source>
</reference>
<feature type="region of interest" description="Disordered" evidence="1">
    <location>
        <begin position="428"/>
        <end position="461"/>
    </location>
</feature>
<feature type="compositionally biased region" description="Low complexity" evidence="1">
    <location>
        <begin position="963"/>
        <end position="974"/>
    </location>
</feature>
<feature type="compositionally biased region" description="Polar residues" evidence="1">
    <location>
        <begin position="924"/>
        <end position="936"/>
    </location>
</feature>
<gene>
    <name evidence="2" type="ORF">VTJ49DRAFT_3605</name>
</gene>
<feature type="compositionally biased region" description="Basic and acidic residues" evidence="1">
    <location>
        <begin position="888"/>
        <end position="898"/>
    </location>
</feature>
<comment type="caution">
    <text evidence="2">The sequence shown here is derived from an EMBL/GenBank/DDBJ whole genome shotgun (WGS) entry which is preliminary data.</text>
</comment>
<dbReference type="EMBL" id="JAZGSY010000028">
    <property type="protein sequence ID" value="KAL1842964.1"/>
    <property type="molecule type" value="Genomic_DNA"/>
</dbReference>
<feature type="compositionally biased region" description="Polar residues" evidence="1">
    <location>
        <begin position="655"/>
        <end position="670"/>
    </location>
</feature>
<feature type="region of interest" description="Disordered" evidence="1">
    <location>
        <begin position="1077"/>
        <end position="1140"/>
    </location>
</feature>
<proteinExistence type="predicted"/>
<dbReference type="Proteomes" id="UP001583172">
    <property type="component" value="Unassembled WGS sequence"/>
</dbReference>
<feature type="compositionally biased region" description="Low complexity" evidence="1">
    <location>
        <begin position="1191"/>
        <end position="1212"/>
    </location>
</feature>
<feature type="compositionally biased region" description="Low complexity" evidence="1">
    <location>
        <begin position="281"/>
        <end position="314"/>
    </location>
</feature>
<organism evidence="2 3">
    <name type="scientific">Humicola insolens</name>
    <name type="common">Soft-rot fungus</name>
    <dbReference type="NCBI Taxonomy" id="85995"/>
    <lineage>
        <taxon>Eukaryota</taxon>
        <taxon>Fungi</taxon>
        <taxon>Dikarya</taxon>
        <taxon>Ascomycota</taxon>
        <taxon>Pezizomycotina</taxon>
        <taxon>Sordariomycetes</taxon>
        <taxon>Sordariomycetidae</taxon>
        <taxon>Sordariales</taxon>
        <taxon>Chaetomiaceae</taxon>
        <taxon>Mycothermus</taxon>
    </lineage>
</organism>
<feature type="compositionally biased region" description="Low complexity" evidence="1">
    <location>
        <begin position="573"/>
        <end position="590"/>
    </location>
</feature>
<feature type="region of interest" description="Disordered" evidence="1">
    <location>
        <begin position="1347"/>
        <end position="1369"/>
    </location>
</feature>
<keyword evidence="3" id="KW-1185">Reference proteome</keyword>
<feature type="compositionally biased region" description="Low complexity" evidence="1">
    <location>
        <begin position="214"/>
        <end position="229"/>
    </location>
</feature>
<protein>
    <recommendedName>
        <fullName evidence="4">Inner centromere protein ARK-binding domain-containing protein</fullName>
    </recommendedName>
</protein>
<feature type="compositionally biased region" description="Low complexity" evidence="1">
    <location>
        <begin position="1246"/>
        <end position="1282"/>
    </location>
</feature>
<accession>A0ABR3VM55</accession>
<feature type="compositionally biased region" description="Polar residues" evidence="1">
    <location>
        <begin position="875"/>
        <end position="885"/>
    </location>
</feature>
<feature type="region of interest" description="Disordered" evidence="1">
    <location>
        <begin position="538"/>
        <end position="776"/>
    </location>
</feature>
<feature type="compositionally biased region" description="Low complexity" evidence="1">
    <location>
        <begin position="671"/>
        <end position="685"/>
    </location>
</feature>
<feature type="region of interest" description="Disordered" evidence="1">
    <location>
        <begin position="869"/>
        <end position="994"/>
    </location>
</feature>
<feature type="compositionally biased region" description="Low complexity" evidence="1">
    <location>
        <begin position="556"/>
        <end position="566"/>
    </location>
</feature>